<sequence>MLATAICASSAAYADTSTIGRTWPIVEPDALNEIEGRAGKVPEMRKAFGARADWSAMRAATLADASRSQTRQVVPFYTLDREIRLPDGQLLYARGYTFNPLAYVSLPQRLIVVRPRDLVWALREAKPADFVLLAAAGTSEHTSADPITLGERYGRPLFLLEERVKARLGLTVAPVVVRQIGQKLELSEVGPEDRSSSREHAR</sequence>
<keyword evidence="2" id="KW-1185">Reference proteome</keyword>
<reference evidence="1" key="1">
    <citation type="submission" date="2022-06" db="EMBL/GenBank/DDBJ databases">
        <title>Sphingomonas sp. nov. isolated from rhizosphere soil of tomato.</title>
        <authorList>
            <person name="Dong H."/>
            <person name="Gao R."/>
        </authorList>
    </citation>
    <scope>NUCLEOTIDE SEQUENCE</scope>
    <source>
        <strain evidence="1">MMSM24</strain>
    </source>
</reference>
<protein>
    <submittedName>
        <fullName evidence="1">Conjugal transfer protein TraW</fullName>
    </submittedName>
</protein>
<accession>A0AA42CQU7</accession>
<proteinExistence type="predicted"/>
<name>A0AA42CQU7_9SPHN</name>
<comment type="caution">
    <text evidence="1">The sequence shown here is derived from an EMBL/GenBank/DDBJ whole genome shotgun (WGS) entry which is preliminary data.</text>
</comment>
<evidence type="ECO:0000313" key="2">
    <source>
        <dbReference type="Proteomes" id="UP001165565"/>
    </source>
</evidence>
<dbReference type="EMBL" id="JANFAV010000010">
    <property type="protein sequence ID" value="MCW6536045.1"/>
    <property type="molecule type" value="Genomic_DNA"/>
</dbReference>
<organism evidence="1 2">
    <name type="scientific">Sphingomonas lycopersici</name>
    <dbReference type="NCBI Taxonomy" id="2951807"/>
    <lineage>
        <taxon>Bacteria</taxon>
        <taxon>Pseudomonadati</taxon>
        <taxon>Pseudomonadota</taxon>
        <taxon>Alphaproteobacteria</taxon>
        <taxon>Sphingomonadales</taxon>
        <taxon>Sphingomonadaceae</taxon>
        <taxon>Sphingomonas</taxon>
    </lineage>
</organism>
<dbReference type="AlphaFoldDB" id="A0AA42CQU7"/>
<dbReference type="Proteomes" id="UP001165565">
    <property type="component" value="Unassembled WGS sequence"/>
</dbReference>
<evidence type="ECO:0000313" key="1">
    <source>
        <dbReference type="EMBL" id="MCW6536045.1"/>
    </source>
</evidence>
<gene>
    <name evidence="1" type="ORF">NEE01_14785</name>
</gene>